<sequence>MTQWMQKTYRASSLYIALITASALAGGLCAWSLWRQFDWIVLLFLLGCLYATLTFSVQWRSHVTLDAHGLWLHSPLRRHRIEFRQLDAVHEAGRVTRRLVVTYHPLQENGLVDLETLRAVALPAVERQDELLATLQTEGPHSRS</sequence>
<dbReference type="Proteomes" id="UP000007880">
    <property type="component" value="Chromosome"/>
</dbReference>
<dbReference type="KEGG" id="cap:CLDAP_01980"/>
<feature type="transmembrane region" description="Helical" evidence="1">
    <location>
        <begin position="39"/>
        <end position="57"/>
    </location>
</feature>
<dbReference type="OrthoDB" id="3824601at2"/>
<accession>I0HZ00</accession>
<evidence type="ECO:0000256" key="1">
    <source>
        <dbReference type="SAM" id="Phobius"/>
    </source>
</evidence>
<keyword evidence="1" id="KW-0472">Membrane</keyword>
<evidence type="ECO:0000313" key="3">
    <source>
        <dbReference type="Proteomes" id="UP000007880"/>
    </source>
</evidence>
<dbReference type="AlphaFoldDB" id="I0HZ00"/>
<name>I0HZ00_CALAS</name>
<gene>
    <name evidence="2" type="ordered locus">CLDAP_01980</name>
</gene>
<keyword evidence="1" id="KW-0812">Transmembrane</keyword>
<evidence type="ECO:0008006" key="4">
    <source>
        <dbReference type="Google" id="ProtNLM"/>
    </source>
</evidence>
<dbReference type="HOGENOM" id="CLU_1792891_0_0_0"/>
<organism evidence="2 3">
    <name type="scientific">Caldilinea aerophila (strain DSM 14535 / JCM 11387 / NBRC 104270 / STL-6-O1)</name>
    <dbReference type="NCBI Taxonomy" id="926550"/>
    <lineage>
        <taxon>Bacteria</taxon>
        <taxon>Bacillati</taxon>
        <taxon>Chloroflexota</taxon>
        <taxon>Caldilineae</taxon>
        <taxon>Caldilineales</taxon>
        <taxon>Caldilineaceae</taxon>
        <taxon>Caldilinea</taxon>
    </lineage>
</organism>
<keyword evidence="3" id="KW-1185">Reference proteome</keyword>
<proteinExistence type="predicted"/>
<dbReference type="EMBL" id="AP012337">
    <property type="protein sequence ID" value="BAL98237.1"/>
    <property type="molecule type" value="Genomic_DNA"/>
</dbReference>
<dbReference type="STRING" id="926550.CLDAP_01980"/>
<reference evidence="2 3" key="1">
    <citation type="submission" date="2012-02" db="EMBL/GenBank/DDBJ databases">
        <title>Complete genome sequence of Caldilinea aerophila DSM 14535 (= NBRC 102666).</title>
        <authorList>
            <person name="Oguchi A."/>
            <person name="Hosoyama A."/>
            <person name="Sekine M."/>
            <person name="Fukai R."/>
            <person name="Kato Y."/>
            <person name="Nakamura S."/>
            <person name="Hanada S."/>
            <person name="Yamazaki S."/>
            <person name="Fujita N."/>
        </authorList>
    </citation>
    <scope>NUCLEOTIDE SEQUENCE [LARGE SCALE GENOMIC DNA]</scope>
    <source>
        <strain evidence="3">DSM 14535 / JCM 11387 / NBRC 104270 / STL-6-O1</strain>
    </source>
</reference>
<evidence type="ECO:0000313" key="2">
    <source>
        <dbReference type="EMBL" id="BAL98237.1"/>
    </source>
</evidence>
<keyword evidence="1" id="KW-1133">Transmembrane helix</keyword>
<feature type="transmembrane region" description="Helical" evidence="1">
    <location>
        <begin position="12"/>
        <end position="33"/>
    </location>
</feature>
<protein>
    <recommendedName>
        <fullName evidence="4">PH domain-containing protein</fullName>
    </recommendedName>
</protein>